<dbReference type="GO" id="GO:0016020">
    <property type="term" value="C:membrane"/>
    <property type="evidence" value="ECO:0007669"/>
    <property type="project" value="UniProtKB-SubCell"/>
</dbReference>
<sequence length="486" mass="52253">MSITTVLQERNLASSSNDLAGTSSVELSTVESKAPRVSVSSADLEGPSGVQFRGTTVAVTPTSSNTAESSSLSSSESSNNDDLEYPEGGLSAWRVVLGSFFGMFTVLGLINSMGAVQAYISVHQLAGKSESQVSWIFSVFVFLCYILSGQVGPFFDAYGPYHLGIAGSFIFTLGLMMTSLCTAYYQFFLAFALCCGIGCALLMTPQVAIVGHWFNVKRGTAIGTATIGGSLGGVVFPIMLRQLYATVGYAWAIRVLGFVCLGALIISLLLMKPRLERDTSKFEFSWKNVADFNSLRDMRFTWLTLANFLGELAVVNGITFLTSYALAQGKSETMSYLLLTILNSLGMVGRWVPGVIADYLGRFNTLIVTTTMAFITIFAIWLPFGHSTAGLIVFAMLHGFCNGGILSLAPVCCGQICRTQDYGKRYGTMYVFTSFGVLLGVPLSGALIKGADYTGLIVFTGSLYVGTTIALILSRYSAVGFRWCAW</sequence>
<gene>
    <name evidence="6" type="ORF">SAPINGB_P003511</name>
</gene>
<feature type="transmembrane region" description="Helical" evidence="4">
    <location>
        <begin position="160"/>
        <end position="178"/>
    </location>
</feature>
<reference evidence="6 7" key="1">
    <citation type="submission" date="2019-09" db="EMBL/GenBank/DDBJ databases">
        <authorList>
            <person name="Brejova B."/>
        </authorList>
    </citation>
    <scope>NUCLEOTIDE SEQUENCE [LARGE SCALE GENOMIC DNA]</scope>
</reference>
<feature type="compositionally biased region" description="Low complexity" evidence="3">
    <location>
        <begin position="62"/>
        <end position="78"/>
    </location>
</feature>
<feature type="transmembrane region" description="Helical" evidence="4">
    <location>
        <begin position="390"/>
        <end position="417"/>
    </location>
</feature>
<dbReference type="GO" id="GO:0022857">
    <property type="term" value="F:transmembrane transporter activity"/>
    <property type="evidence" value="ECO:0007669"/>
    <property type="project" value="InterPro"/>
</dbReference>
<evidence type="ECO:0000259" key="5">
    <source>
        <dbReference type="PROSITE" id="PS50850"/>
    </source>
</evidence>
<dbReference type="CDD" id="cd17352">
    <property type="entry name" value="MFS_MCT_SLC16"/>
    <property type="match status" value="1"/>
</dbReference>
<feature type="transmembrane region" description="Helical" evidence="4">
    <location>
        <begin position="251"/>
        <end position="271"/>
    </location>
</feature>
<keyword evidence="4" id="KW-1133">Transmembrane helix</keyword>
<dbReference type="Gene3D" id="1.20.1250.20">
    <property type="entry name" value="MFS general substrate transporter like domains"/>
    <property type="match status" value="2"/>
</dbReference>
<dbReference type="PROSITE" id="PS50850">
    <property type="entry name" value="MFS"/>
    <property type="match status" value="1"/>
</dbReference>
<dbReference type="RefSeq" id="XP_031854120.1">
    <property type="nucleotide sequence ID" value="XM_031998229.1"/>
</dbReference>
<feature type="compositionally biased region" description="Polar residues" evidence="3">
    <location>
        <begin position="15"/>
        <end position="31"/>
    </location>
</feature>
<feature type="transmembrane region" description="Helical" evidence="4">
    <location>
        <begin position="184"/>
        <end position="209"/>
    </location>
</feature>
<dbReference type="AlphaFoldDB" id="A0A5E8BX65"/>
<feature type="transmembrane region" description="Helical" evidence="4">
    <location>
        <begin position="95"/>
        <end position="120"/>
    </location>
</feature>
<keyword evidence="4" id="KW-0472">Membrane</keyword>
<name>A0A5E8BX65_9ASCO</name>
<feature type="transmembrane region" description="Helical" evidence="4">
    <location>
        <begin position="364"/>
        <end position="384"/>
    </location>
</feature>
<feature type="transmembrane region" description="Helical" evidence="4">
    <location>
        <begin position="302"/>
        <end position="327"/>
    </location>
</feature>
<feature type="region of interest" description="Disordered" evidence="3">
    <location>
        <begin position="15"/>
        <end position="83"/>
    </location>
</feature>
<dbReference type="Pfam" id="PF07690">
    <property type="entry name" value="MFS_1"/>
    <property type="match status" value="1"/>
</dbReference>
<evidence type="ECO:0000256" key="1">
    <source>
        <dbReference type="ARBA" id="ARBA00004141"/>
    </source>
</evidence>
<feature type="transmembrane region" description="Helical" evidence="4">
    <location>
        <begin position="454"/>
        <end position="473"/>
    </location>
</feature>
<feature type="transmembrane region" description="Helical" evidence="4">
    <location>
        <begin position="429"/>
        <end position="448"/>
    </location>
</feature>
<dbReference type="EMBL" id="CABVLU010000003">
    <property type="protein sequence ID" value="VVT53315.1"/>
    <property type="molecule type" value="Genomic_DNA"/>
</dbReference>
<evidence type="ECO:0000256" key="4">
    <source>
        <dbReference type="SAM" id="Phobius"/>
    </source>
</evidence>
<dbReference type="PANTHER" id="PTHR11360">
    <property type="entry name" value="MONOCARBOXYLATE TRANSPORTER"/>
    <property type="match status" value="1"/>
</dbReference>
<feature type="transmembrane region" description="Helical" evidence="4">
    <location>
        <begin position="333"/>
        <end position="352"/>
    </location>
</feature>
<dbReference type="InterPro" id="IPR011701">
    <property type="entry name" value="MFS"/>
</dbReference>
<organism evidence="6 7">
    <name type="scientific">Magnusiomyces paraingens</name>
    <dbReference type="NCBI Taxonomy" id="2606893"/>
    <lineage>
        <taxon>Eukaryota</taxon>
        <taxon>Fungi</taxon>
        <taxon>Dikarya</taxon>
        <taxon>Ascomycota</taxon>
        <taxon>Saccharomycotina</taxon>
        <taxon>Dipodascomycetes</taxon>
        <taxon>Dipodascales</taxon>
        <taxon>Dipodascaceae</taxon>
        <taxon>Magnusiomyces</taxon>
    </lineage>
</organism>
<dbReference type="GeneID" id="43582329"/>
<dbReference type="GO" id="GO:0032218">
    <property type="term" value="P:riboflavin transport"/>
    <property type="evidence" value="ECO:0007669"/>
    <property type="project" value="TreeGrafter"/>
</dbReference>
<evidence type="ECO:0000256" key="2">
    <source>
        <dbReference type="ARBA" id="ARBA00006727"/>
    </source>
</evidence>
<comment type="similarity">
    <text evidence="2">Belongs to the major facilitator superfamily. Monocarboxylate porter (TC 2.A.1.13) family.</text>
</comment>
<feature type="transmembrane region" description="Helical" evidence="4">
    <location>
        <begin position="221"/>
        <end position="239"/>
    </location>
</feature>
<feature type="transmembrane region" description="Helical" evidence="4">
    <location>
        <begin position="132"/>
        <end position="148"/>
    </location>
</feature>
<evidence type="ECO:0000313" key="7">
    <source>
        <dbReference type="Proteomes" id="UP000398389"/>
    </source>
</evidence>
<dbReference type="InterPro" id="IPR050327">
    <property type="entry name" value="Proton-linked_MCT"/>
</dbReference>
<dbReference type="Proteomes" id="UP000398389">
    <property type="component" value="Unassembled WGS sequence"/>
</dbReference>
<protein>
    <recommendedName>
        <fullName evidence="5">Major facilitator superfamily (MFS) profile domain-containing protein</fullName>
    </recommendedName>
</protein>
<accession>A0A5E8BX65</accession>
<evidence type="ECO:0000256" key="3">
    <source>
        <dbReference type="SAM" id="MobiDB-lite"/>
    </source>
</evidence>
<evidence type="ECO:0000313" key="6">
    <source>
        <dbReference type="EMBL" id="VVT53315.1"/>
    </source>
</evidence>
<dbReference type="OrthoDB" id="6509908at2759"/>
<dbReference type="SUPFAM" id="SSF103473">
    <property type="entry name" value="MFS general substrate transporter"/>
    <property type="match status" value="1"/>
</dbReference>
<proteinExistence type="inferred from homology"/>
<keyword evidence="4" id="KW-0812">Transmembrane</keyword>
<dbReference type="InterPro" id="IPR020846">
    <property type="entry name" value="MFS_dom"/>
</dbReference>
<comment type="subcellular location">
    <subcellularLocation>
        <location evidence="1">Membrane</location>
        <topology evidence="1">Multi-pass membrane protein</topology>
    </subcellularLocation>
</comment>
<dbReference type="InterPro" id="IPR036259">
    <property type="entry name" value="MFS_trans_sf"/>
</dbReference>
<feature type="domain" description="Major facilitator superfamily (MFS) profile" evidence="5">
    <location>
        <begin position="91"/>
        <end position="478"/>
    </location>
</feature>
<dbReference type="PANTHER" id="PTHR11360:SF177">
    <property type="entry name" value="RIBOFLAVIN TRANSPORTER MCH5"/>
    <property type="match status" value="1"/>
</dbReference>
<keyword evidence="7" id="KW-1185">Reference proteome</keyword>